<dbReference type="Proteomes" id="UP001549366">
    <property type="component" value="Unassembled WGS sequence"/>
</dbReference>
<accession>A0ABV2SD01</accession>
<reference evidence="1 2" key="1">
    <citation type="submission" date="2024-06" db="EMBL/GenBank/DDBJ databases">
        <title>Genomic Encyclopedia of Type Strains, Phase V (KMG-V): Genome sequencing to study the core and pangenomes of soil and plant-associated prokaryotes.</title>
        <authorList>
            <person name="Whitman W."/>
        </authorList>
    </citation>
    <scope>NUCLEOTIDE SEQUENCE [LARGE SCALE GENOMIC DNA]</scope>
    <source>
        <strain evidence="1 2">NE40</strain>
    </source>
</reference>
<name>A0ABV2SD01_9GAMM</name>
<dbReference type="EMBL" id="JBEWTB010000002">
    <property type="protein sequence ID" value="MET4755648.1"/>
    <property type="molecule type" value="Genomic_DNA"/>
</dbReference>
<keyword evidence="2" id="KW-1185">Reference proteome</keyword>
<proteinExistence type="predicted"/>
<evidence type="ECO:0000313" key="1">
    <source>
        <dbReference type="EMBL" id="MET4755648.1"/>
    </source>
</evidence>
<evidence type="ECO:0000313" key="2">
    <source>
        <dbReference type="Proteomes" id="UP001549366"/>
    </source>
</evidence>
<organism evidence="1 2">
    <name type="scientific">Endozoicomonas lisbonensis</name>
    <dbReference type="NCBI Taxonomy" id="3120522"/>
    <lineage>
        <taxon>Bacteria</taxon>
        <taxon>Pseudomonadati</taxon>
        <taxon>Pseudomonadota</taxon>
        <taxon>Gammaproteobacteria</taxon>
        <taxon>Oceanospirillales</taxon>
        <taxon>Endozoicomonadaceae</taxon>
        <taxon>Endozoicomonas</taxon>
    </lineage>
</organism>
<comment type="caution">
    <text evidence="1">The sequence shown here is derived from an EMBL/GenBank/DDBJ whole genome shotgun (WGS) entry which is preliminary data.</text>
</comment>
<sequence length="62" mass="6692">MKKFNYSLARERVELATAIILFLGAGVGLATEVLTFLSVAFNYSKKNILSCLPNPNGLASSK</sequence>
<gene>
    <name evidence="1" type="ORF">V5J35_000840</name>
</gene>
<protein>
    <submittedName>
        <fullName evidence="1">Uncharacterized protein</fullName>
    </submittedName>
</protein>